<dbReference type="EMBL" id="FOLL01000016">
    <property type="protein sequence ID" value="SFC61249.1"/>
    <property type="molecule type" value="Genomic_DNA"/>
</dbReference>
<sequence>MEMTLLMIRPARFGFNAQTAVNNAFQLDKGEDAARIQRRAVEEFDTFVALLRGHGIDTLVVQDTEEPHTPDSVFPNNWISFHGDGTAVLYPMFAENRRLERKQAVFDKIHKRFYVRKIVDYTAEEVRGKYLEGTGSMVLDRKNRLAYACRSPRTDQALLARFCKDLGFHAIAFDAYDQNGTAIYHTNVMMSIADRYAIVCLDAISKADRGDVVNAIENSGKIIIAITQDQLKQFAGNVLQVTNTRGERYLVMSSSAYQAFDTQQKAILESYNPLIHARLNTIEQCGGGSARCMLAEIFLPLRHESI</sequence>
<dbReference type="AlphaFoldDB" id="A0A1I1KKF4"/>
<dbReference type="Gene3D" id="3.75.10.10">
    <property type="entry name" value="L-arginine/glycine Amidinotransferase, Chain A"/>
    <property type="match status" value="1"/>
</dbReference>
<protein>
    <recommendedName>
        <fullName evidence="3">Amidinotransferase</fullName>
    </recommendedName>
</protein>
<proteinExistence type="predicted"/>
<dbReference type="InterPro" id="IPR014541">
    <property type="entry name" value="Amdntrnsf_FN0238"/>
</dbReference>
<dbReference type="OrthoDB" id="9788268at2"/>
<reference evidence="1 2" key="1">
    <citation type="submission" date="2016-10" db="EMBL/GenBank/DDBJ databases">
        <authorList>
            <person name="de Groot N.N."/>
        </authorList>
    </citation>
    <scope>NUCLEOTIDE SEQUENCE [LARGE SCALE GENOMIC DNA]</scope>
    <source>
        <strain evidence="1 2">DSM 22900</strain>
    </source>
</reference>
<evidence type="ECO:0000313" key="2">
    <source>
        <dbReference type="Proteomes" id="UP000199577"/>
    </source>
</evidence>
<dbReference type="Pfam" id="PF19420">
    <property type="entry name" value="DDAH_eukar"/>
    <property type="match status" value="1"/>
</dbReference>
<dbReference type="NCBIfam" id="NF046062">
    <property type="entry name" value="citrull_CtlX"/>
    <property type="match status" value="1"/>
</dbReference>
<name>A0A1I1KKF4_9SPHI</name>
<dbReference type="PANTHER" id="PTHR43224:SF1">
    <property type="entry name" value="AMIDINOTRANSFERASE"/>
    <property type="match status" value="1"/>
</dbReference>
<dbReference type="PANTHER" id="PTHR43224">
    <property type="entry name" value="AMIDINOTRANSFERASE"/>
    <property type="match status" value="1"/>
</dbReference>
<dbReference type="Proteomes" id="UP000199577">
    <property type="component" value="Unassembled WGS sequence"/>
</dbReference>
<dbReference type="PIRSF" id="PIRSF028188">
    <property type="entry name" value="Amdntrnsf_FN0238"/>
    <property type="match status" value="1"/>
</dbReference>
<dbReference type="SUPFAM" id="SSF55909">
    <property type="entry name" value="Pentein"/>
    <property type="match status" value="1"/>
</dbReference>
<organism evidence="1 2">
    <name type="scientific">Parapedobacter composti</name>
    <dbReference type="NCBI Taxonomy" id="623281"/>
    <lineage>
        <taxon>Bacteria</taxon>
        <taxon>Pseudomonadati</taxon>
        <taxon>Bacteroidota</taxon>
        <taxon>Sphingobacteriia</taxon>
        <taxon>Sphingobacteriales</taxon>
        <taxon>Sphingobacteriaceae</taxon>
        <taxon>Parapedobacter</taxon>
    </lineage>
</organism>
<dbReference type="STRING" id="623281.SAMN05421747_11654"/>
<dbReference type="RefSeq" id="WP_090974479.1">
    <property type="nucleotide sequence ID" value="NZ_FOLL01000016.1"/>
</dbReference>
<evidence type="ECO:0000313" key="1">
    <source>
        <dbReference type="EMBL" id="SFC61249.1"/>
    </source>
</evidence>
<accession>A0A1I1KKF4</accession>
<gene>
    <name evidence="1" type="ORF">SAMN05421747_11654</name>
</gene>
<evidence type="ECO:0008006" key="3">
    <source>
        <dbReference type="Google" id="ProtNLM"/>
    </source>
</evidence>
<keyword evidence="2" id="KW-1185">Reference proteome</keyword>